<feature type="coiled-coil region" evidence="1">
    <location>
        <begin position="187"/>
        <end position="214"/>
    </location>
</feature>
<reference evidence="2 3" key="2">
    <citation type="journal article" date="2014" name="Genome Announc.">
        <title>Complete Genome Sequence of Methanoregula formicica SMSPT, a Mesophilic Hydrogenotrophic Methanogen Isolated from a Methanogenic Upflow Anaerobic Sludge Blanket Reactor.</title>
        <authorList>
            <person name="Yamamoto K."/>
            <person name="Tamaki H."/>
            <person name="Cadillo-Quiroz H."/>
            <person name="Imachi H."/>
            <person name="Kyrpides N."/>
            <person name="Woyke T."/>
            <person name="Goodwin L."/>
            <person name="Zinder S.H."/>
            <person name="Kamagata Y."/>
            <person name="Liu W.T."/>
        </authorList>
    </citation>
    <scope>NUCLEOTIDE SEQUENCE [LARGE SCALE GENOMIC DNA]</scope>
    <source>
        <strain evidence="3">DSM 22288 / NBRC 105244 / SMSP</strain>
    </source>
</reference>
<keyword evidence="3" id="KW-1185">Reference proteome</keyword>
<dbReference type="EMBL" id="CP003167">
    <property type="protein sequence ID" value="AGB02618.1"/>
    <property type="molecule type" value="Genomic_DNA"/>
</dbReference>
<dbReference type="InParanoid" id="L0HH27"/>
<reference evidence="3" key="1">
    <citation type="submission" date="2011-12" db="EMBL/GenBank/DDBJ databases">
        <title>Complete sequence of Methanoregula formicicum SMSP.</title>
        <authorList>
            <person name="Lucas S."/>
            <person name="Han J."/>
            <person name="Lapidus A."/>
            <person name="Cheng J.-F."/>
            <person name="Goodwin L."/>
            <person name="Pitluck S."/>
            <person name="Peters L."/>
            <person name="Ovchinnikova G."/>
            <person name="Teshima H."/>
            <person name="Detter J.C."/>
            <person name="Han C."/>
            <person name="Tapia R."/>
            <person name="Land M."/>
            <person name="Hauser L."/>
            <person name="Kyrpides N."/>
            <person name="Ivanova N."/>
            <person name="Pagani I."/>
            <person name="Imachi H."/>
            <person name="Tamaki H."/>
            <person name="Sekiguchi Y."/>
            <person name="Kamagata Y."/>
            <person name="Cadillo-Quiroz H."/>
            <person name="Zinder S."/>
            <person name="Liu W.-T."/>
            <person name="Woyke T."/>
        </authorList>
    </citation>
    <scope>NUCLEOTIDE SEQUENCE [LARGE SCALE GENOMIC DNA]</scope>
    <source>
        <strain evidence="3">DSM 22288 / NBRC 105244 / SMSP</strain>
    </source>
</reference>
<proteinExistence type="predicted"/>
<dbReference type="eggNOG" id="arCOG03046">
    <property type="taxonomic scope" value="Archaea"/>
</dbReference>
<dbReference type="KEGG" id="mfo:Metfor_1588"/>
<name>L0HH27_METFS</name>
<accession>L0HH27</accession>
<dbReference type="GeneID" id="14307977"/>
<protein>
    <recommendedName>
        <fullName evidence="4">Tetratricopeptide repeat protein</fullName>
    </recommendedName>
</protein>
<dbReference type="eggNOG" id="arCOG00371">
    <property type="taxonomic scope" value="Archaea"/>
</dbReference>
<dbReference type="Proteomes" id="UP000010824">
    <property type="component" value="Chromosome"/>
</dbReference>
<organism evidence="2 3">
    <name type="scientific">Methanoregula formicica (strain DSM 22288 / NBRC 105244 / SMSP)</name>
    <dbReference type="NCBI Taxonomy" id="593750"/>
    <lineage>
        <taxon>Archaea</taxon>
        <taxon>Methanobacteriati</taxon>
        <taxon>Methanobacteriota</taxon>
        <taxon>Stenosarchaea group</taxon>
        <taxon>Methanomicrobia</taxon>
        <taxon>Methanomicrobiales</taxon>
        <taxon>Methanoregulaceae</taxon>
        <taxon>Methanoregula</taxon>
    </lineage>
</organism>
<dbReference type="SUPFAM" id="SSF48452">
    <property type="entry name" value="TPR-like"/>
    <property type="match status" value="1"/>
</dbReference>
<evidence type="ECO:0000256" key="1">
    <source>
        <dbReference type="SAM" id="Coils"/>
    </source>
</evidence>
<feature type="coiled-coil region" evidence="1">
    <location>
        <begin position="14"/>
        <end position="45"/>
    </location>
</feature>
<dbReference type="RefSeq" id="WP_015285581.1">
    <property type="nucleotide sequence ID" value="NC_019943.1"/>
</dbReference>
<dbReference type="InterPro" id="IPR011990">
    <property type="entry name" value="TPR-like_helical_dom_sf"/>
</dbReference>
<evidence type="ECO:0000313" key="2">
    <source>
        <dbReference type="EMBL" id="AGB02618.1"/>
    </source>
</evidence>
<dbReference type="STRING" id="593750.Metfor_1588"/>
<dbReference type="Gene3D" id="1.20.58.60">
    <property type="match status" value="1"/>
</dbReference>
<evidence type="ECO:0008006" key="4">
    <source>
        <dbReference type="Google" id="ProtNLM"/>
    </source>
</evidence>
<dbReference type="Gene3D" id="1.25.40.10">
    <property type="entry name" value="Tetratricopeptide repeat domain"/>
    <property type="match status" value="1"/>
</dbReference>
<dbReference type="SMART" id="SM00028">
    <property type="entry name" value="TPR"/>
    <property type="match status" value="2"/>
</dbReference>
<dbReference type="HOGENOM" id="CLU_736950_0_0_2"/>
<feature type="coiled-coil region" evidence="1">
    <location>
        <begin position="73"/>
        <end position="113"/>
    </location>
</feature>
<dbReference type="AlphaFoldDB" id="L0HH27"/>
<gene>
    <name evidence="2" type="ordered locus">Metfor_1588</name>
</gene>
<keyword evidence="1" id="KW-0175">Coiled coil</keyword>
<dbReference type="InterPro" id="IPR019734">
    <property type="entry name" value="TPR_rpt"/>
</dbReference>
<evidence type="ECO:0000313" key="3">
    <source>
        <dbReference type="Proteomes" id="UP000010824"/>
    </source>
</evidence>
<sequence>MIDRCIKKSPEAFFREAKDTLDRNEAELEKNAKNSREIKANLETIKATVLVLQQFAPEIHEFRKYLCDIDRKVDEVNKKLDDIKGDIKNIRAILGKSGEYSQLTKELAELEEAYNAIPDSNSQVRIRISKQIESQKQAIEAFRQDVLRMAETFSKITIDSERLRQAQAAFESGDFKRTGELLNATDLESDQERLLALKEERRRKKDELDNQLRHNATEYLIKAQATELDLSNPNRFEETKTYYLQSIRSCAFHDNLFGLAYYHQRYNRFDDAEATYLRIFSELGNTLPLENRALTLNNLAILHKAKNEFGRAEDEFSEALTLYRNLANSNPSVYLLYVAKTLNNLAILHETINKTDLAEREFAEAQAIRKEIEKN</sequence>